<organism evidence="1 2">
    <name type="scientific">Winogradskyella phage Peternella_1</name>
    <dbReference type="NCBI Taxonomy" id="2745699"/>
    <lineage>
        <taxon>Viruses</taxon>
        <taxon>Duplodnaviria</taxon>
        <taxon>Heunggongvirae</taxon>
        <taxon>Uroviricota</taxon>
        <taxon>Caudoviricetes</taxon>
        <taxon>Winoviridae</taxon>
        <taxon>Peternellavirus</taxon>
        <taxon>Peternellavirus peternella</taxon>
    </lineage>
</organism>
<sequence length="112" mass="12436">MAKIKYAEINDSNLIIGVHSDDIPAALLPTGYSTVRLDDDIEDPSGLVGQTTDKITEPKAKREVINELSESESMRLQLKQLSIELDLQARLSEDTTTTQAEFDALKLQYEAL</sequence>
<accession>A0A8E4ZE40</accession>
<protein>
    <submittedName>
        <fullName evidence="1">Uncharacterized protein</fullName>
    </submittedName>
</protein>
<name>A0A8E4ZE40_9CAUD</name>
<reference evidence="1" key="1">
    <citation type="submission" date="2020-07" db="EMBL/GenBank/DDBJ databases">
        <title>Highly diverse flavobacterial phages as mortality factor during North Sea spring blooms.</title>
        <authorList>
            <person name="Bartlau N."/>
            <person name="Wichels A."/>
            <person name="Krohne G."/>
            <person name="Adriaenssens E.M."/>
            <person name="Heins A."/>
            <person name="Fuchs B.M."/>
            <person name="Amann R."/>
            <person name="Moraru C."/>
        </authorList>
    </citation>
    <scope>NUCLEOTIDE SEQUENCE</scope>
</reference>
<evidence type="ECO:0000313" key="2">
    <source>
        <dbReference type="Proteomes" id="UP000693777"/>
    </source>
</evidence>
<dbReference type="Proteomes" id="UP000693777">
    <property type="component" value="Segment"/>
</dbReference>
<evidence type="ECO:0000313" key="1">
    <source>
        <dbReference type="EMBL" id="QQV91597.1"/>
    </source>
</evidence>
<proteinExistence type="predicted"/>
<keyword evidence="2" id="KW-1185">Reference proteome</keyword>
<gene>
    <name evidence="1" type="ORF">Peternella1_61</name>
</gene>
<dbReference type="EMBL" id="MT732475">
    <property type="protein sequence ID" value="QQV91597.1"/>
    <property type="molecule type" value="Genomic_DNA"/>
</dbReference>